<evidence type="ECO:0000256" key="16">
    <source>
        <dbReference type="SAM" id="MobiDB-lite"/>
    </source>
</evidence>
<keyword evidence="13" id="KW-0539">Nucleus</keyword>
<dbReference type="GO" id="GO:0042729">
    <property type="term" value="C:DASH complex"/>
    <property type="evidence" value="ECO:0007669"/>
    <property type="project" value="InterPro"/>
</dbReference>
<evidence type="ECO:0000256" key="10">
    <source>
        <dbReference type="ARBA" id="ARBA00022776"/>
    </source>
</evidence>
<evidence type="ECO:0000256" key="14">
    <source>
        <dbReference type="ARBA" id="ARBA00023306"/>
    </source>
</evidence>
<dbReference type="Proteomes" id="UP000749646">
    <property type="component" value="Unassembled WGS sequence"/>
</dbReference>
<accession>A0A9P6M7P2</accession>
<gene>
    <name evidence="17" type="primary">ASK1</name>
    <name evidence="17" type="ORF">BGZ65_011865</name>
</gene>
<dbReference type="GO" id="GO:0005874">
    <property type="term" value="C:microtubule"/>
    <property type="evidence" value="ECO:0007669"/>
    <property type="project" value="UniProtKB-KW"/>
</dbReference>
<evidence type="ECO:0000256" key="3">
    <source>
        <dbReference type="ARBA" id="ARBA00004629"/>
    </source>
</evidence>
<keyword evidence="9" id="KW-0493">Microtubule</keyword>
<dbReference type="EMBL" id="JAAAHW010005199">
    <property type="protein sequence ID" value="KAF9969515.1"/>
    <property type="molecule type" value="Genomic_DNA"/>
</dbReference>
<reference evidence="17" key="1">
    <citation type="journal article" date="2020" name="Fungal Divers.">
        <title>Resolving the Mortierellaceae phylogeny through synthesis of multi-gene phylogenetics and phylogenomics.</title>
        <authorList>
            <person name="Vandepol N."/>
            <person name="Liber J."/>
            <person name="Desiro A."/>
            <person name="Na H."/>
            <person name="Kennedy M."/>
            <person name="Barry K."/>
            <person name="Grigoriev I.V."/>
            <person name="Miller A.N."/>
            <person name="O'Donnell K."/>
            <person name="Stajich J.E."/>
            <person name="Bonito G."/>
        </authorList>
    </citation>
    <scope>NUCLEOTIDE SEQUENCE</scope>
    <source>
        <strain evidence="17">MES-2147</strain>
    </source>
</reference>
<evidence type="ECO:0000256" key="4">
    <source>
        <dbReference type="ARBA" id="ARBA00010731"/>
    </source>
</evidence>
<keyword evidence="12" id="KW-0206">Cytoskeleton</keyword>
<evidence type="ECO:0000256" key="1">
    <source>
        <dbReference type="ARBA" id="ARBA00004123"/>
    </source>
</evidence>
<keyword evidence="8" id="KW-0132">Cell division</keyword>
<keyword evidence="14" id="KW-0131">Cell cycle</keyword>
<keyword evidence="11" id="KW-0995">Kinetochore</keyword>
<name>A0A9P6M7P2_9FUNG</name>
<sequence>MSSEPQTTEEVLDEIERLDQNITMVLQDIDESFSQCNYIVSTKILPQIDRYAESSRLVREQARRWIYFFRAASAPSVPTADRRTQTVRDTKDKQQQQQQDVETPGQVVEAPSTTPEQDELLEIGTQNLPE</sequence>
<evidence type="ECO:0000256" key="9">
    <source>
        <dbReference type="ARBA" id="ARBA00022701"/>
    </source>
</evidence>
<dbReference type="PANTHER" id="PTHR28200">
    <property type="entry name" value="DASH COMPLEX SUBUNIT ASK1"/>
    <property type="match status" value="1"/>
</dbReference>
<dbReference type="InterPro" id="IPR013964">
    <property type="entry name" value="DASH_Ask1"/>
</dbReference>
<keyword evidence="6" id="KW-0158">Chromosome</keyword>
<dbReference type="Pfam" id="PF08655">
    <property type="entry name" value="DASH_Ask1"/>
    <property type="match status" value="1"/>
</dbReference>
<protein>
    <recommendedName>
        <fullName evidence="5">DASH complex subunit ASK1</fullName>
    </recommendedName>
</protein>
<keyword evidence="15" id="KW-0137">Centromere</keyword>
<dbReference type="OrthoDB" id="5573898at2759"/>
<keyword evidence="10" id="KW-0498">Mitosis</keyword>
<comment type="similarity">
    <text evidence="4">Belongs to the DASH complex ASK1 family.</text>
</comment>
<comment type="caution">
    <text evidence="17">The sequence shown here is derived from an EMBL/GenBank/DDBJ whole genome shotgun (WGS) entry which is preliminary data.</text>
</comment>
<evidence type="ECO:0000256" key="2">
    <source>
        <dbReference type="ARBA" id="ARBA00004186"/>
    </source>
</evidence>
<evidence type="ECO:0000313" key="17">
    <source>
        <dbReference type="EMBL" id="KAF9969515.1"/>
    </source>
</evidence>
<evidence type="ECO:0000313" key="18">
    <source>
        <dbReference type="Proteomes" id="UP000749646"/>
    </source>
</evidence>
<evidence type="ECO:0000256" key="8">
    <source>
        <dbReference type="ARBA" id="ARBA00022618"/>
    </source>
</evidence>
<evidence type="ECO:0000256" key="13">
    <source>
        <dbReference type="ARBA" id="ARBA00023242"/>
    </source>
</evidence>
<evidence type="ECO:0000256" key="7">
    <source>
        <dbReference type="ARBA" id="ARBA00022490"/>
    </source>
</evidence>
<feature type="non-terminal residue" evidence="17">
    <location>
        <position position="130"/>
    </location>
</feature>
<proteinExistence type="inferred from homology"/>
<evidence type="ECO:0000256" key="5">
    <source>
        <dbReference type="ARBA" id="ARBA00014520"/>
    </source>
</evidence>
<comment type="subcellular location">
    <subcellularLocation>
        <location evidence="3">Chromosome</location>
        <location evidence="3">Centromere</location>
        <location evidence="3">Kinetochore</location>
    </subcellularLocation>
    <subcellularLocation>
        <location evidence="2">Cytoplasm</location>
        <location evidence="2">Cytoskeleton</location>
        <location evidence="2">Spindle</location>
    </subcellularLocation>
    <subcellularLocation>
        <location evidence="1">Nucleus</location>
    </subcellularLocation>
</comment>
<organism evidence="17 18">
    <name type="scientific">Modicella reniformis</name>
    <dbReference type="NCBI Taxonomy" id="1440133"/>
    <lineage>
        <taxon>Eukaryota</taxon>
        <taxon>Fungi</taxon>
        <taxon>Fungi incertae sedis</taxon>
        <taxon>Mucoromycota</taxon>
        <taxon>Mortierellomycotina</taxon>
        <taxon>Mortierellomycetes</taxon>
        <taxon>Mortierellales</taxon>
        <taxon>Mortierellaceae</taxon>
        <taxon>Modicella</taxon>
    </lineage>
</organism>
<keyword evidence="7" id="KW-0963">Cytoplasm</keyword>
<evidence type="ECO:0000256" key="11">
    <source>
        <dbReference type="ARBA" id="ARBA00022838"/>
    </source>
</evidence>
<keyword evidence="18" id="KW-1185">Reference proteome</keyword>
<dbReference type="GO" id="GO:0008608">
    <property type="term" value="P:attachment of spindle microtubules to kinetochore"/>
    <property type="evidence" value="ECO:0007669"/>
    <property type="project" value="InterPro"/>
</dbReference>
<evidence type="ECO:0000256" key="6">
    <source>
        <dbReference type="ARBA" id="ARBA00022454"/>
    </source>
</evidence>
<feature type="compositionally biased region" description="Basic and acidic residues" evidence="16">
    <location>
        <begin position="80"/>
        <end position="94"/>
    </location>
</feature>
<dbReference type="GO" id="GO:0051301">
    <property type="term" value="P:cell division"/>
    <property type="evidence" value="ECO:0007669"/>
    <property type="project" value="UniProtKB-KW"/>
</dbReference>
<feature type="region of interest" description="Disordered" evidence="16">
    <location>
        <begin position="76"/>
        <end position="130"/>
    </location>
</feature>
<dbReference type="GO" id="GO:0072686">
    <property type="term" value="C:mitotic spindle"/>
    <property type="evidence" value="ECO:0007669"/>
    <property type="project" value="InterPro"/>
</dbReference>
<dbReference type="AlphaFoldDB" id="A0A9P6M7P2"/>
<dbReference type="PANTHER" id="PTHR28200:SF1">
    <property type="entry name" value="DASH COMPLEX SUBUNIT ASK1"/>
    <property type="match status" value="1"/>
</dbReference>
<dbReference type="GO" id="GO:0044732">
    <property type="term" value="C:mitotic spindle pole body"/>
    <property type="evidence" value="ECO:0007669"/>
    <property type="project" value="TreeGrafter"/>
</dbReference>
<evidence type="ECO:0000256" key="12">
    <source>
        <dbReference type="ARBA" id="ARBA00023212"/>
    </source>
</evidence>
<evidence type="ECO:0000256" key="15">
    <source>
        <dbReference type="ARBA" id="ARBA00023328"/>
    </source>
</evidence>